<gene>
    <name evidence="1" type="ORF">RchiOBHm_Chr7g0234181</name>
</gene>
<dbReference type="AlphaFoldDB" id="A0A2P6PGC7"/>
<dbReference type="EMBL" id="PDCK01000045">
    <property type="protein sequence ID" value="PRQ20987.1"/>
    <property type="molecule type" value="Genomic_DNA"/>
</dbReference>
<sequence length="66" mass="7357">MVAASSGLVVVDGDLVWSWSQDSEWSVKPSLKSLLGRRRRLLRVVTGSTMEWPHDGRVVALVRLPL</sequence>
<dbReference type="Gramene" id="PRQ20987">
    <property type="protein sequence ID" value="PRQ20987"/>
    <property type="gene ID" value="RchiOBHm_Chr7g0234181"/>
</dbReference>
<proteinExistence type="predicted"/>
<name>A0A2P6PGC7_ROSCH</name>
<comment type="caution">
    <text evidence="1">The sequence shown here is derived from an EMBL/GenBank/DDBJ whole genome shotgun (WGS) entry which is preliminary data.</text>
</comment>
<evidence type="ECO:0000313" key="2">
    <source>
        <dbReference type="Proteomes" id="UP000238479"/>
    </source>
</evidence>
<reference evidence="1 2" key="1">
    <citation type="journal article" date="2018" name="Nat. Genet.">
        <title>The Rosa genome provides new insights in the design of modern roses.</title>
        <authorList>
            <person name="Bendahmane M."/>
        </authorList>
    </citation>
    <scope>NUCLEOTIDE SEQUENCE [LARGE SCALE GENOMIC DNA]</scope>
    <source>
        <strain evidence="2">cv. Old Blush</strain>
    </source>
</reference>
<organism evidence="1 2">
    <name type="scientific">Rosa chinensis</name>
    <name type="common">China rose</name>
    <dbReference type="NCBI Taxonomy" id="74649"/>
    <lineage>
        <taxon>Eukaryota</taxon>
        <taxon>Viridiplantae</taxon>
        <taxon>Streptophyta</taxon>
        <taxon>Embryophyta</taxon>
        <taxon>Tracheophyta</taxon>
        <taxon>Spermatophyta</taxon>
        <taxon>Magnoliopsida</taxon>
        <taxon>eudicotyledons</taxon>
        <taxon>Gunneridae</taxon>
        <taxon>Pentapetalae</taxon>
        <taxon>rosids</taxon>
        <taxon>fabids</taxon>
        <taxon>Rosales</taxon>
        <taxon>Rosaceae</taxon>
        <taxon>Rosoideae</taxon>
        <taxon>Rosoideae incertae sedis</taxon>
        <taxon>Rosa</taxon>
    </lineage>
</organism>
<accession>A0A2P6PGC7</accession>
<evidence type="ECO:0000313" key="1">
    <source>
        <dbReference type="EMBL" id="PRQ20987.1"/>
    </source>
</evidence>
<dbReference type="Proteomes" id="UP000238479">
    <property type="component" value="Chromosome 7"/>
</dbReference>
<keyword evidence="2" id="KW-1185">Reference proteome</keyword>
<protein>
    <submittedName>
        <fullName evidence="1">Uncharacterized protein</fullName>
    </submittedName>
</protein>